<sequence length="64" mass="7404">MKNGTSYHYVHKSVVAMVIGIEINYVIKQNMLKVKSEETKLNKKSYKEQVITKSEGEHTGQQNY</sequence>
<evidence type="ECO:0000313" key="3">
    <source>
        <dbReference type="Proteomes" id="UP000184604"/>
    </source>
</evidence>
<evidence type="ECO:0000313" key="2">
    <source>
        <dbReference type="EMBL" id="APM37728.1"/>
    </source>
</evidence>
<evidence type="ECO:0000256" key="1">
    <source>
        <dbReference type="SAM" id="MobiDB-lite"/>
    </source>
</evidence>
<protein>
    <submittedName>
        <fullName evidence="2">Uncharacterized protein</fullName>
    </submittedName>
</protein>
<gene>
    <name evidence="2" type="ORF">BS101_02670</name>
</gene>
<dbReference type="Proteomes" id="UP000184604">
    <property type="component" value="Chromosome"/>
</dbReference>
<dbReference type="EMBL" id="CP018335">
    <property type="protein sequence ID" value="APM37728.1"/>
    <property type="molecule type" value="Genomic_DNA"/>
</dbReference>
<accession>A0A1L5F3Y4</accession>
<dbReference type="AlphaFoldDB" id="A0A1L5F3Y4"/>
<proteinExistence type="predicted"/>
<feature type="region of interest" description="Disordered" evidence="1">
    <location>
        <begin position="44"/>
        <end position="64"/>
    </location>
</feature>
<reference evidence="2 3" key="1">
    <citation type="submission" date="2016-12" db="EMBL/GenBank/DDBJ databases">
        <title>Complete genome sequence of Clostridium kluyveri JZZ isolated from the pit mud of a Chinese flavor liquor-making factory.</title>
        <authorList>
            <person name="Wang Y."/>
        </authorList>
    </citation>
    <scope>NUCLEOTIDE SEQUENCE [LARGE SCALE GENOMIC DNA]</scope>
    <source>
        <strain evidence="2 3">JZZ</strain>
    </source>
</reference>
<dbReference type="RefSeq" id="WP_073537415.1">
    <property type="nucleotide sequence ID" value="NZ_CP018335.1"/>
</dbReference>
<name>A0A1L5F3Y4_CLOKL</name>
<organism evidence="2 3">
    <name type="scientific">Clostridium kluyveri</name>
    <dbReference type="NCBI Taxonomy" id="1534"/>
    <lineage>
        <taxon>Bacteria</taxon>
        <taxon>Bacillati</taxon>
        <taxon>Bacillota</taxon>
        <taxon>Clostridia</taxon>
        <taxon>Eubacteriales</taxon>
        <taxon>Clostridiaceae</taxon>
        <taxon>Clostridium</taxon>
    </lineage>
</organism>